<dbReference type="GO" id="GO:0008168">
    <property type="term" value="F:methyltransferase activity"/>
    <property type="evidence" value="ECO:0007669"/>
    <property type="project" value="UniProtKB-KW"/>
</dbReference>
<evidence type="ECO:0000259" key="4">
    <source>
        <dbReference type="Pfam" id="PF13649"/>
    </source>
</evidence>
<reference evidence="5 6" key="1">
    <citation type="journal article" date="2019" name="Int. J. Syst. Evol. Microbiol.">
        <title>The Global Catalogue of Microorganisms (GCM) 10K type strain sequencing project: providing services to taxonomists for standard genome sequencing and annotation.</title>
        <authorList>
            <consortium name="The Broad Institute Genomics Platform"/>
            <consortium name="The Broad Institute Genome Sequencing Center for Infectious Disease"/>
            <person name="Wu L."/>
            <person name="Ma J."/>
        </authorList>
    </citation>
    <scope>NUCLEOTIDE SEQUENCE [LARGE SCALE GENOMIC DNA]</scope>
    <source>
        <strain evidence="5 6">GX26</strain>
    </source>
</reference>
<dbReference type="Gene3D" id="3.40.50.150">
    <property type="entry name" value="Vaccinia Virus protein VP39"/>
    <property type="match status" value="1"/>
</dbReference>
<dbReference type="PANTHER" id="PTHR43861:SF1">
    <property type="entry name" value="TRANS-ACONITATE 2-METHYLTRANSFERASE"/>
    <property type="match status" value="1"/>
</dbReference>
<dbReference type="AlphaFoldDB" id="A0ABD5V8S7"/>
<accession>A0ABD5V8S7</accession>
<dbReference type="EMBL" id="JBHSXN010000001">
    <property type="protein sequence ID" value="MFC6951411.1"/>
    <property type="molecule type" value="Genomic_DNA"/>
</dbReference>
<comment type="caution">
    <text evidence="5">The sequence shown here is derived from an EMBL/GenBank/DDBJ whole genome shotgun (WGS) entry which is preliminary data.</text>
</comment>
<name>A0ABD5V8S7_9EURY</name>
<evidence type="ECO:0000313" key="6">
    <source>
        <dbReference type="Proteomes" id="UP001596395"/>
    </source>
</evidence>
<keyword evidence="6" id="KW-1185">Reference proteome</keyword>
<evidence type="ECO:0000256" key="2">
    <source>
        <dbReference type="ARBA" id="ARBA00022679"/>
    </source>
</evidence>
<dbReference type="Proteomes" id="UP001596395">
    <property type="component" value="Unassembled WGS sequence"/>
</dbReference>
<dbReference type="CDD" id="cd02440">
    <property type="entry name" value="AdoMet_MTases"/>
    <property type="match status" value="1"/>
</dbReference>
<dbReference type="SUPFAM" id="SSF53335">
    <property type="entry name" value="S-adenosyl-L-methionine-dependent methyltransferases"/>
    <property type="match status" value="1"/>
</dbReference>
<gene>
    <name evidence="5" type="ORF">ACFQGB_00925</name>
</gene>
<feature type="domain" description="Methyltransferase" evidence="4">
    <location>
        <begin position="103"/>
        <end position="194"/>
    </location>
</feature>
<protein>
    <submittedName>
        <fullName evidence="5">Class I SAM-dependent methyltransferase</fullName>
        <ecNumber evidence="5">2.1.1.-</ecNumber>
    </submittedName>
</protein>
<dbReference type="InterPro" id="IPR041698">
    <property type="entry name" value="Methyltransf_25"/>
</dbReference>
<evidence type="ECO:0000256" key="3">
    <source>
        <dbReference type="SAM" id="MobiDB-lite"/>
    </source>
</evidence>
<keyword evidence="1 5" id="KW-0489">Methyltransferase</keyword>
<sequence>MTTRGGGGGPRGGGGGPRGDGGGGGPRGDGGDGGSRGGGGDGGSRGGGGGPRADARAERATSVQSFYGRWATLYDGLARFTPGIGRLRREAVAALDLSRGDTVVDLGCGTGANLPYLREAVGPTGTVVGVDLTGGMLARAQRLVAANGWRNVHVVQGDATRPPVDGRVDGVLASFVVGMLEDPASAVADWCDVVATDRETTADPEAPPDVGHVVLVDGALSDRAVARPLNAAFRALTVVSTPPTFKFRYDPSPHDVLRDRVTAARDALRERASATFHREHLLGVVRVTGGRIPGASESA</sequence>
<dbReference type="RefSeq" id="WP_336348446.1">
    <property type="nucleotide sequence ID" value="NZ_JAZAQL010000001.1"/>
</dbReference>
<dbReference type="GO" id="GO:0032259">
    <property type="term" value="P:methylation"/>
    <property type="evidence" value="ECO:0007669"/>
    <property type="project" value="UniProtKB-KW"/>
</dbReference>
<keyword evidence="2 5" id="KW-0808">Transferase</keyword>
<feature type="compositionally biased region" description="Gly residues" evidence="3">
    <location>
        <begin position="1"/>
        <end position="51"/>
    </location>
</feature>
<dbReference type="EC" id="2.1.1.-" evidence="5"/>
<evidence type="ECO:0000256" key="1">
    <source>
        <dbReference type="ARBA" id="ARBA00022603"/>
    </source>
</evidence>
<evidence type="ECO:0000313" key="5">
    <source>
        <dbReference type="EMBL" id="MFC6951411.1"/>
    </source>
</evidence>
<organism evidence="5 6">
    <name type="scientific">Halorubellus litoreus</name>
    <dbReference type="NCBI Taxonomy" id="755308"/>
    <lineage>
        <taxon>Archaea</taxon>
        <taxon>Methanobacteriati</taxon>
        <taxon>Methanobacteriota</taxon>
        <taxon>Stenosarchaea group</taxon>
        <taxon>Halobacteria</taxon>
        <taxon>Halobacteriales</taxon>
        <taxon>Halorubellaceae</taxon>
        <taxon>Halorubellus</taxon>
    </lineage>
</organism>
<dbReference type="PANTHER" id="PTHR43861">
    <property type="entry name" value="TRANS-ACONITATE 2-METHYLTRANSFERASE-RELATED"/>
    <property type="match status" value="1"/>
</dbReference>
<proteinExistence type="predicted"/>
<dbReference type="Pfam" id="PF13649">
    <property type="entry name" value="Methyltransf_25"/>
    <property type="match status" value="1"/>
</dbReference>
<feature type="region of interest" description="Disordered" evidence="3">
    <location>
        <begin position="1"/>
        <end position="60"/>
    </location>
</feature>
<dbReference type="InterPro" id="IPR029063">
    <property type="entry name" value="SAM-dependent_MTases_sf"/>
</dbReference>